<dbReference type="Proteomes" id="UP001500730">
    <property type="component" value="Unassembled WGS sequence"/>
</dbReference>
<keyword evidence="2" id="KW-1185">Reference proteome</keyword>
<reference evidence="1 2" key="1">
    <citation type="journal article" date="2019" name="Int. J. Syst. Evol. Microbiol.">
        <title>The Global Catalogue of Microorganisms (GCM) 10K type strain sequencing project: providing services to taxonomists for standard genome sequencing and annotation.</title>
        <authorList>
            <consortium name="The Broad Institute Genomics Platform"/>
            <consortium name="The Broad Institute Genome Sequencing Center for Infectious Disease"/>
            <person name="Wu L."/>
            <person name="Ma J."/>
        </authorList>
    </citation>
    <scope>NUCLEOTIDE SEQUENCE [LARGE SCALE GENOMIC DNA]</scope>
    <source>
        <strain evidence="1 2">JCM 16259</strain>
    </source>
</reference>
<dbReference type="EMBL" id="BAAARE010000017">
    <property type="protein sequence ID" value="GAA2494800.1"/>
    <property type="molecule type" value="Genomic_DNA"/>
</dbReference>
<protein>
    <submittedName>
        <fullName evidence="1">Uncharacterized protein</fullName>
    </submittedName>
</protein>
<evidence type="ECO:0000313" key="1">
    <source>
        <dbReference type="EMBL" id="GAA2494800.1"/>
    </source>
</evidence>
<name>A0ABN3M2L4_9MICO</name>
<proteinExistence type="predicted"/>
<accession>A0ABN3M2L4</accession>
<sequence>MVNVHEAWRQIKGSTAETVLLNTYEAGGEAFPSVYFEGIDDTLSGARGANFLRELGLAHDDSSMAAELVLTAEGSALAKHITQSRMDGPERWDAVQRAMLRLVAEGAPSRAFDLIGVEVDGRLVSEAEARLALDYLTSHDLLVTFRSLGGPDLRPRITTKGMYAMHEPTIREYVERGFVSVNNNYSTNTTINGGNVGAVSGGSGNTTNVQQTITADERSQTLMLVERVLSGLGEDTEDAPLRAKLEQIKADVEGPDPSKPGILAKARDALLVAAATEGGRSVIQWIGQIISGLGG</sequence>
<gene>
    <name evidence="1" type="ORF">GCM10009858_36090</name>
</gene>
<evidence type="ECO:0000313" key="2">
    <source>
        <dbReference type="Proteomes" id="UP001500730"/>
    </source>
</evidence>
<dbReference type="RefSeq" id="WP_344256424.1">
    <property type="nucleotide sequence ID" value="NZ_BAAARE010000017.1"/>
</dbReference>
<organism evidence="1 2">
    <name type="scientific">Terrabacter carboxydivorans</name>
    <dbReference type="NCBI Taxonomy" id="619730"/>
    <lineage>
        <taxon>Bacteria</taxon>
        <taxon>Bacillati</taxon>
        <taxon>Actinomycetota</taxon>
        <taxon>Actinomycetes</taxon>
        <taxon>Micrococcales</taxon>
        <taxon>Intrasporangiaceae</taxon>
        <taxon>Terrabacter</taxon>
    </lineage>
</organism>
<comment type="caution">
    <text evidence="1">The sequence shown here is derived from an EMBL/GenBank/DDBJ whole genome shotgun (WGS) entry which is preliminary data.</text>
</comment>